<comment type="cofactor">
    <cofactor evidence="1">
        <name>Fe cation</name>
        <dbReference type="ChEBI" id="CHEBI:24875"/>
    </cofactor>
</comment>
<proteinExistence type="inferred from homology"/>
<dbReference type="EMBL" id="SPVF01000068">
    <property type="protein sequence ID" value="TFW26236.1"/>
    <property type="molecule type" value="Genomic_DNA"/>
</dbReference>
<dbReference type="PANTHER" id="PTHR43633">
    <property type="entry name" value="ALCOHOL DEHYDROGENASE YQHD"/>
    <property type="match status" value="1"/>
</dbReference>
<dbReference type="Pfam" id="PF00465">
    <property type="entry name" value="Fe-ADH"/>
    <property type="match status" value="1"/>
</dbReference>
<dbReference type="Pfam" id="PF25137">
    <property type="entry name" value="ADH_Fe_C"/>
    <property type="match status" value="1"/>
</dbReference>
<name>A0A4Y9SJR6_9BURK</name>
<organism evidence="6 7">
    <name type="scientific">Zemynaea arenosa</name>
    <dbReference type="NCBI Taxonomy" id="2561931"/>
    <lineage>
        <taxon>Bacteria</taxon>
        <taxon>Pseudomonadati</taxon>
        <taxon>Pseudomonadota</taxon>
        <taxon>Betaproteobacteria</taxon>
        <taxon>Burkholderiales</taxon>
        <taxon>Oxalobacteraceae</taxon>
        <taxon>Telluria group</taxon>
        <taxon>Zemynaea</taxon>
    </lineage>
</organism>
<dbReference type="PANTHER" id="PTHR43633:SF1">
    <property type="entry name" value="ALCOHOL DEHYDROGENASE YQHD"/>
    <property type="match status" value="1"/>
</dbReference>
<dbReference type="InterPro" id="IPR044731">
    <property type="entry name" value="BDH-like"/>
</dbReference>
<sequence>MLNFDFQNPTRVLFGAGQIASLATLVPANARVLMLYGGGSIKTNGVHAEVTQALAGHTVIEFAGIEPNPSYETLTRAIELVKREKIDFLLAVGGGSVIDGTKFVAAAARYEGDAWDLIAKRIAIEDPLHFGTVLTLPATGSEMNAGGVVTRKATHEKRSFHNRRLFPQFSVLDPTKTFTLPARQIGNGVVDAFVHIVEQYLTYPVGAKVQDRFAEGLLLTLIEEGPKTLADPQDYDSRANMMWCATMALNGLIGAGVPSDWATHMVGHELTALYGLDHAQTLAVVLPGMLRVRKDAKRAKLLQYAARVWNLTEGDEDARIEAAIARTAQFFEQMGVPTTLTGYGLTADAIEPVIKALEEHRMTKLGEHRDVTLEVSRQALSLCV</sequence>
<dbReference type="CDD" id="cd08187">
    <property type="entry name" value="BDH"/>
    <property type="match status" value="1"/>
</dbReference>
<reference evidence="6 7" key="1">
    <citation type="submission" date="2019-03" db="EMBL/GenBank/DDBJ databases">
        <title>Draft Genome Sequence of Massilia arenosa sp. nov., a Novel Massilia Species Isolated from a Sandy-loam Maize Soil.</title>
        <authorList>
            <person name="Raths R."/>
            <person name="Peta V."/>
            <person name="Bucking H."/>
        </authorList>
    </citation>
    <scope>NUCLEOTIDE SEQUENCE [LARGE SCALE GENOMIC DNA]</scope>
    <source>
        <strain evidence="6 7">MC02</strain>
    </source>
</reference>
<gene>
    <name evidence="6" type="ORF">E4L96_04630</name>
</gene>
<evidence type="ECO:0000256" key="3">
    <source>
        <dbReference type="ARBA" id="ARBA00023002"/>
    </source>
</evidence>
<dbReference type="GO" id="GO:0046872">
    <property type="term" value="F:metal ion binding"/>
    <property type="evidence" value="ECO:0007669"/>
    <property type="project" value="InterPro"/>
</dbReference>
<dbReference type="InterPro" id="IPR056798">
    <property type="entry name" value="ADH_Fe_C"/>
</dbReference>
<dbReference type="Proteomes" id="UP000298438">
    <property type="component" value="Unassembled WGS sequence"/>
</dbReference>
<feature type="domain" description="Fe-containing alcohol dehydrogenase-like C-terminal" evidence="5">
    <location>
        <begin position="188"/>
        <end position="355"/>
    </location>
</feature>
<evidence type="ECO:0000256" key="1">
    <source>
        <dbReference type="ARBA" id="ARBA00001962"/>
    </source>
</evidence>
<dbReference type="GO" id="GO:0008106">
    <property type="term" value="F:alcohol dehydrogenase (NADP+) activity"/>
    <property type="evidence" value="ECO:0007669"/>
    <property type="project" value="TreeGrafter"/>
</dbReference>
<dbReference type="FunFam" id="1.20.1090.10:FF:000005">
    <property type="entry name" value="Alcohol dehydrogenase YqhD"/>
    <property type="match status" value="1"/>
</dbReference>
<dbReference type="RefSeq" id="WP_135206060.1">
    <property type="nucleotide sequence ID" value="NZ_SPVF01000068.1"/>
</dbReference>
<dbReference type="OrthoDB" id="9778433at2"/>
<accession>A0A4Y9SJR6</accession>
<dbReference type="PROSITE" id="PS00060">
    <property type="entry name" value="ADH_IRON_2"/>
    <property type="match status" value="1"/>
</dbReference>
<comment type="caution">
    <text evidence="6">The sequence shown here is derived from an EMBL/GenBank/DDBJ whole genome shotgun (WGS) entry which is preliminary data.</text>
</comment>
<keyword evidence="7" id="KW-1185">Reference proteome</keyword>
<comment type="similarity">
    <text evidence="2">Belongs to the iron-containing alcohol dehydrogenase family.</text>
</comment>
<dbReference type="InterPro" id="IPR001670">
    <property type="entry name" value="ADH_Fe/GldA"/>
</dbReference>
<evidence type="ECO:0000256" key="2">
    <source>
        <dbReference type="ARBA" id="ARBA00007358"/>
    </source>
</evidence>
<dbReference type="GO" id="GO:1990002">
    <property type="term" value="F:methylglyoxal reductase (NADPH) (acetol producing) activity"/>
    <property type="evidence" value="ECO:0007669"/>
    <property type="project" value="TreeGrafter"/>
</dbReference>
<protein>
    <submittedName>
        <fullName evidence="6">Iron-containing alcohol dehydrogenase</fullName>
    </submittedName>
</protein>
<dbReference type="FunFam" id="3.40.50.1970:FF:000003">
    <property type="entry name" value="Alcohol dehydrogenase, iron-containing"/>
    <property type="match status" value="1"/>
</dbReference>
<evidence type="ECO:0000259" key="5">
    <source>
        <dbReference type="Pfam" id="PF25137"/>
    </source>
</evidence>
<dbReference type="GO" id="GO:0005829">
    <property type="term" value="C:cytosol"/>
    <property type="evidence" value="ECO:0007669"/>
    <property type="project" value="TreeGrafter"/>
</dbReference>
<keyword evidence="3" id="KW-0560">Oxidoreductase</keyword>
<dbReference type="Gene3D" id="3.40.50.1970">
    <property type="match status" value="1"/>
</dbReference>
<evidence type="ECO:0000313" key="7">
    <source>
        <dbReference type="Proteomes" id="UP000298438"/>
    </source>
</evidence>
<dbReference type="SUPFAM" id="SSF56796">
    <property type="entry name" value="Dehydroquinate synthase-like"/>
    <property type="match status" value="1"/>
</dbReference>
<feature type="domain" description="Alcohol dehydrogenase iron-type/glycerol dehydrogenase GldA" evidence="4">
    <location>
        <begin position="9"/>
        <end position="174"/>
    </location>
</feature>
<dbReference type="GO" id="GO:1990362">
    <property type="term" value="F:butanol dehydrogenase (NAD+) activity"/>
    <property type="evidence" value="ECO:0007669"/>
    <property type="project" value="InterPro"/>
</dbReference>
<dbReference type="AlphaFoldDB" id="A0A4Y9SJR6"/>
<evidence type="ECO:0000259" key="4">
    <source>
        <dbReference type="Pfam" id="PF00465"/>
    </source>
</evidence>
<dbReference type="InterPro" id="IPR018211">
    <property type="entry name" value="ADH_Fe_CS"/>
</dbReference>
<evidence type="ECO:0000313" key="6">
    <source>
        <dbReference type="EMBL" id="TFW26236.1"/>
    </source>
</evidence>
<dbReference type="Gene3D" id="1.20.1090.10">
    <property type="entry name" value="Dehydroquinate synthase-like - alpha domain"/>
    <property type="match status" value="1"/>
</dbReference>